<dbReference type="PROSITE" id="PS01032">
    <property type="entry name" value="PPM_1"/>
    <property type="match status" value="1"/>
</dbReference>
<dbReference type="InterPro" id="IPR000222">
    <property type="entry name" value="PP2C_BS"/>
</dbReference>
<protein>
    <recommendedName>
        <fullName evidence="4">protein-serine/threonine phosphatase</fullName>
        <ecNumber evidence="4">3.1.3.16</ecNumber>
    </recommendedName>
</protein>
<dbReference type="Proteomes" id="UP000027195">
    <property type="component" value="Unassembled WGS sequence"/>
</dbReference>
<keyword evidence="14" id="KW-1185">Reference proteome</keyword>
<comment type="similarity">
    <text evidence="3 10">Belongs to the PP2C family.</text>
</comment>
<dbReference type="STRING" id="930990.A0A067M4L2"/>
<comment type="catalytic activity">
    <reaction evidence="9">
        <text>O-phospho-L-threonyl-[protein] + H2O = L-threonyl-[protein] + phosphate</text>
        <dbReference type="Rhea" id="RHEA:47004"/>
        <dbReference type="Rhea" id="RHEA-COMP:11060"/>
        <dbReference type="Rhea" id="RHEA-COMP:11605"/>
        <dbReference type="ChEBI" id="CHEBI:15377"/>
        <dbReference type="ChEBI" id="CHEBI:30013"/>
        <dbReference type="ChEBI" id="CHEBI:43474"/>
        <dbReference type="ChEBI" id="CHEBI:61977"/>
        <dbReference type="EC" id="3.1.3.16"/>
    </reaction>
    <physiologicalReaction direction="left-to-right" evidence="9">
        <dbReference type="Rhea" id="RHEA:47005"/>
    </physiologicalReaction>
</comment>
<dbReference type="FunCoup" id="A0A067M4L2">
    <property type="interactions" value="896"/>
</dbReference>
<gene>
    <name evidence="13" type="ORF">BOTBODRAFT_140738</name>
</gene>
<evidence type="ECO:0000259" key="12">
    <source>
        <dbReference type="PROSITE" id="PS51746"/>
    </source>
</evidence>
<keyword evidence="7 10" id="KW-0904">Protein phosphatase</keyword>
<dbReference type="CDD" id="cd00143">
    <property type="entry name" value="PP2Cc"/>
    <property type="match status" value="1"/>
</dbReference>
<dbReference type="InParanoid" id="A0A067M4L2"/>
<dbReference type="SMART" id="SM00332">
    <property type="entry name" value="PP2Cc"/>
    <property type="match status" value="1"/>
</dbReference>
<feature type="compositionally biased region" description="Low complexity" evidence="11">
    <location>
        <begin position="373"/>
        <end position="383"/>
    </location>
</feature>
<dbReference type="PANTHER" id="PTHR13832">
    <property type="entry name" value="PROTEIN PHOSPHATASE 2C"/>
    <property type="match status" value="1"/>
</dbReference>
<dbReference type="GO" id="GO:0004722">
    <property type="term" value="F:protein serine/threonine phosphatase activity"/>
    <property type="evidence" value="ECO:0007669"/>
    <property type="project" value="UniProtKB-EC"/>
</dbReference>
<evidence type="ECO:0000313" key="14">
    <source>
        <dbReference type="Proteomes" id="UP000027195"/>
    </source>
</evidence>
<accession>A0A067M4L2</accession>
<feature type="region of interest" description="Disordered" evidence="11">
    <location>
        <begin position="329"/>
        <end position="426"/>
    </location>
</feature>
<evidence type="ECO:0000256" key="6">
    <source>
        <dbReference type="ARBA" id="ARBA00022801"/>
    </source>
</evidence>
<organism evidence="13 14">
    <name type="scientific">Botryobasidium botryosum (strain FD-172 SS1)</name>
    <dbReference type="NCBI Taxonomy" id="930990"/>
    <lineage>
        <taxon>Eukaryota</taxon>
        <taxon>Fungi</taxon>
        <taxon>Dikarya</taxon>
        <taxon>Basidiomycota</taxon>
        <taxon>Agaricomycotina</taxon>
        <taxon>Agaricomycetes</taxon>
        <taxon>Cantharellales</taxon>
        <taxon>Botryobasidiaceae</taxon>
        <taxon>Botryobasidium</taxon>
    </lineage>
</organism>
<evidence type="ECO:0000256" key="9">
    <source>
        <dbReference type="ARBA" id="ARBA00048832"/>
    </source>
</evidence>
<dbReference type="HOGENOM" id="CLU_013173_4_2_1"/>
<reference evidence="14" key="1">
    <citation type="journal article" date="2014" name="Proc. Natl. Acad. Sci. U.S.A.">
        <title>Extensive sampling of basidiomycete genomes demonstrates inadequacy of the white-rot/brown-rot paradigm for wood decay fungi.</title>
        <authorList>
            <person name="Riley R."/>
            <person name="Salamov A.A."/>
            <person name="Brown D.W."/>
            <person name="Nagy L.G."/>
            <person name="Floudas D."/>
            <person name="Held B.W."/>
            <person name="Levasseur A."/>
            <person name="Lombard V."/>
            <person name="Morin E."/>
            <person name="Otillar R."/>
            <person name="Lindquist E.A."/>
            <person name="Sun H."/>
            <person name="LaButti K.M."/>
            <person name="Schmutz J."/>
            <person name="Jabbour D."/>
            <person name="Luo H."/>
            <person name="Baker S.E."/>
            <person name="Pisabarro A.G."/>
            <person name="Walton J.D."/>
            <person name="Blanchette R.A."/>
            <person name="Henrissat B."/>
            <person name="Martin F."/>
            <person name="Cullen D."/>
            <person name="Hibbett D.S."/>
            <person name="Grigoriev I.V."/>
        </authorList>
    </citation>
    <scope>NUCLEOTIDE SEQUENCE [LARGE SCALE GENOMIC DNA]</scope>
    <source>
        <strain evidence="14">FD-172 SS1</strain>
    </source>
</reference>
<dbReference type="OrthoDB" id="10264738at2759"/>
<dbReference type="SUPFAM" id="SSF81606">
    <property type="entry name" value="PP2C-like"/>
    <property type="match status" value="1"/>
</dbReference>
<evidence type="ECO:0000256" key="4">
    <source>
        <dbReference type="ARBA" id="ARBA00013081"/>
    </source>
</evidence>
<dbReference type="PANTHER" id="PTHR13832:SF565">
    <property type="entry name" value="AT28366P-RELATED"/>
    <property type="match status" value="1"/>
</dbReference>
<evidence type="ECO:0000313" key="13">
    <source>
        <dbReference type="EMBL" id="KDQ06787.1"/>
    </source>
</evidence>
<evidence type="ECO:0000256" key="5">
    <source>
        <dbReference type="ARBA" id="ARBA00022723"/>
    </source>
</evidence>
<evidence type="ECO:0000256" key="7">
    <source>
        <dbReference type="ARBA" id="ARBA00022912"/>
    </source>
</evidence>
<evidence type="ECO:0000256" key="3">
    <source>
        <dbReference type="ARBA" id="ARBA00006702"/>
    </source>
</evidence>
<feature type="compositionally biased region" description="Gly residues" evidence="11">
    <location>
        <begin position="388"/>
        <end position="413"/>
    </location>
</feature>
<keyword evidence="8" id="KW-0464">Manganese</keyword>
<dbReference type="EC" id="3.1.3.16" evidence="4"/>
<dbReference type="InterPro" id="IPR001932">
    <property type="entry name" value="PPM-type_phosphatase-like_dom"/>
</dbReference>
<dbReference type="InterPro" id="IPR036457">
    <property type="entry name" value="PPM-type-like_dom_sf"/>
</dbReference>
<evidence type="ECO:0000256" key="2">
    <source>
        <dbReference type="ARBA" id="ARBA00001946"/>
    </source>
</evidence>
<evidence type="ECO:0000256" key="8">
    <source>
        <dbReference type="ARBA" id="ARBA00023211"/>
    </source>
</evidence>
<evidence type="ECO:0000256" key="10">
    <source>
        <dbReference type="RuleBase" id="RU003465"/>
    </source>
</evidence>
<proteinExistence type="inferred from homology"/>
<evidence type="ECO:0000256" key="1">
    <source>
        <dbReference type="ARBA" id="ARBA00001936"/>
    </source>
</evidence>
<evidence type="ECO:0000256" key="11">
    <source>
        <dbReference type="SAM" id="MobiDB-lite"/>
    </source>
</evidence>
<name>A0A067M4L2_BOTB1</name>
<dbReference type="GO" id="GO:0046872">
    <property type="term" value="F:metal ion binding"/>
    <property type="evidence" value="ECO:0007669"/>
    <property type="project" value="UniProtKB-KW"/>
</dbReference>
<dbReference type="EMBL" id="KL198123">
    <property type="protein sequence ID" value="KDQ06787.1"/>
    <property type="molecule type" value="Genomic_DNA"/>
</dbReference>
<comment type="cofactor">
    <cofactor evidence="1">
        <name>Mn(2+)</name>
        <dbReference type="ChEBI" id="CHEBI:29035"/>
    </cofactor>
</comment>
<keyword evidence="6 10" id="KW-0378">Hydrolase</keyword>
<feature type="domain" description="PPM-type phosphatase" evidence="12">
    <location>
        <begin position="23"/>
        <end position="287"/>
    </location>
</feature>
<dbReference type="PROSITE" id="PS51746">
    <property type="entry name" value="PPM_2"/>
    <property type="match status" value="1"/>
</dbReference>
<dbReference type="Gene3D" id="3.60.40.10">
    <property type="entry name" value="PPM-type phosphatase domain"/>
    <property type="match status" value="1"/>
</dbReference>
<dbReference type="AlphaFoldDB" id="A0A067M4L2"/>
<feature type="compositionally biased region" description="Acidic residues" evidence="11">
    <location>
        <begin position="333"/>
        <end position="347"/>
    </location>
</feature>
<comment type="cofactor">
    <cofactor evidence="2">
        <name>Mg(2+)</name>
        <dbReference type="ChEBI" id="CHEBI:18420"/>
    </cofactor>
</comment>
<dbReference type="InterPro" id="IPR015655">
    <property type="entry name" value="PP2C"/>
</dbReference>
<sequence>MGQTLSEPVRDKKTDMGGNTKYIFGVSEMQGWRVTMEDAHTTLLELSPGDSNAYFAVYDGHGGSVVAKYAGEHVYKLLRDEKAYKAGQYKDAFKRAYLATDQGLIDDPTIFCDTTGCTAVGALITDSKIYVANAGDSRAVLSMAGKSKALSYDHKPSNKSESVRIMEAGGYIQFSRVNGNLSLSRAIGDLEYKKNDKLGPEKQIVTSNPDVSERDITDDDEFFIVACDGIWDVLSSQKAVSRVRRKIAERKELGVICEEIMDECCAKEAEPTGSLGRDNMTIIVVGLLHGRTKAEWYDWIASNVERDGTATPPEVPEPKEEQVTFGFLGYDEGKDDDSDSSENDEEETKTGKSPQTAQAESRDSERQPPPSSPTSGRSGTPTREGLGKGHSTGGTAGSASEGGAGAGPRGGKAGPQERDAGGCTST</sequence>
<dbReference type="Pfam" id="PF00481">
    <property type="entry name" value="PP2C"/>
    <property type="match status" value="1"/>
</dbReference>
<dbReference type="FunFam" id="3.60.40.10:FF:000016">
    <property type="entry name" value="Protein phosphatase 2C"/>
    <property type="match status" value="1"/>
</dbReference>
<keyword evidence="5" id="KW-0479">Metal-binding</keyword>